<dbReference type="PRINTS" id="PR00111">
    <property type="entry name" value="ABHYDROLASE"/>
</dbReference>
<evidence type="ECO:0000256" key="1">
    <source>
        <dbReference type="ARBA" id="ARBA00022801"/>
    </source>
</evidence>
<dbReference type="EMBL" id="BOOC01000026">
    <property type="protein sequence ID" value="GIH41880.1"/>
    <property type="molecule type" value="Genomic_DNA"/>
</dbReference>
<gene>
    <name evidence="3" type="ORF">Mco01_48800</name>
</gene>
<comment type="caution">
    <text evidence="3">The sequence shown here is derived from an EMBL/GenBank/DDBJ whole genome shotgun (WGS) entry which is preliminary data.</text>
</comment>
<evidence type="ECO:0000313" key="3">
    <source>
        <dbReference type="EMBL" id="GIH41880.1"/>
    </source>
</evidence>
<evidence type="ECO:0000259" key="2">
    <source>
        <dbReference type="Pfam" id="PF12697"/>
    </source>
</evidence>
<proteinExistence type="predicted"/>
<dbReference type="SUPFAM" id="SSF53474">
    <property type="entry name" value="alpha/beta-Hydrolases"/>
    <property type="match status" value="1"/>
</dbReference>
<dbReference type="RefSeq" id="WP_204059186.1">
    <property type="nucleotide sequence ID" value="NZ_BAAAGP010000007.1"/>
</dbReference>
<keyword evidence="4" id="KW-1185">Reference proteome</keyword>
<dbReference type="Gene3D" id="3.40.50.1820">
    <property type="entry name" value="alpha/beta hydrolase"/>
    <property type="match status" value="1"/>
</dbReference>
<name>A0ABQ4G489_9ACTN</name>
<dbReference type="PANTHER" id="PTHR43798">
    <property type="entry name" value="MONOACYLGLYCEROL LIPASE"/>
    <property type="match status" value="1"/>
</dbReference>
<reference evidence="3 4" key="1">
    <citation type="submission" date="2021-01" db="EMBL/GenBank/DDBJ databases">
        <title>Whole genome shotgun sequence of Microbispora corallina NBRC 16416.</title>
        <authorList>
            <person name="Komaki H."/>
            <person name="Tamura T."/>
        </authorList>
    </citation>
    <scope>NUCLEOTIDE SEQUENCE [LARGE SCALE GENOMIC DNA]</scope>
    <source>
        <strain evidence="3 4">NBRC 16416</strain>
    </source>
</reference>
<dbReference type="InterPro" id="IPR029058">
    <property type="entry name" value="AB_hydrolase_fold"/>
</dbReference>
<organism evidence="3 4">
    <name type="scientific">Microbispora corallina</name>
    <dbReference type="NCBI Taxonomy" id="83302"/>
    <lineage>
        <taxon>Bacteria</taxon>
        <taxon>Bacillati</taxon>
        <taxon>Actinomycetota</taxon>
        <taxon>Actinomycetes</taxon>
        <taxon>Streptosporangiales</taxon>
        <taxon>Streptosporangiaceae</taxon>
        <taxon>Microbispora</taxon>
    </lineage>
</organism>
<dbReference type="InterPro" id="IPR050266">
    <property type="entry name" value="AB_hydrolase_sf"/>
</dbReference>
<dbReference type="InterPro" id="IPR000073">
    <property type="entry name" value="AB_hydrolase_1"/>
</dbReference>
<dbReference type="GO" id="GO:0016787">
    <property type="term" value="F:hydrolase activity"/>
    <property type="evidence" value="ECO:0007669"/>
    <property type="project" value="UniProtKB-KW"/>
</dbReference>
<dbReference type="Pfam" id="PF12697">
    <property type="entry name" value="Abhydrolase_6"/>
    <property type="match status" value="1"/>
</dbReference>
<feature type="domain" description="AB hydrolase-1" evidence="2">
    <location>
        <begin position="14"/>
        <end position="239"/>
    </location>
</feature>
<protein>
    <submittedName>
        <fullName evidence="3">Alpha/beta hydrolase</fullName>
    </submittedName>
</protein>
<dbReference type="PANTHER" id="PTHR43798:SF31">
    <property type="entry name" value="AB HYDROLASE SUPERFAMILY PROTEIN YCLE"/>
    <property type="match status" value="1"/>
</dbReference>
<sequence>MTIRYETAGNGDAVVLLHSAVADARMWDPQWGALAERFLVVRPDFRGYGRTPFAADGPYSDAEDVADLLAALGLRRVALVGASYGGRVALELATGHPGLVSRLVLLNAGCGLPATPDLAAFGAEEDRLLEAGDIGGAVELNVRTWLGPEADDTTREKVGAMQRHAFEVQLAADPRPEAIRPDIDLASVTAPALVVAGGRDLPYFQETARHIAAEMPDATLVELEWAGHLPSVERPDEITALLLDALTT</sequence>
<accession>A0ABQ4G489</accession>
<evidence type="ECO:0000313" key="4">
    <source>
        <dbReference type="Proteomes" id="UP000603904"/>
    </source>
</evidence>
<keyword evidence="1 3" id="KW-0378">Hydrolase</keyword>
<dbReference type="Proteomes" id="UP000603904">
    <property type="component" value="Unassembled WGS sequence"/>
</dbReference>